<dbReference type="RefSeq" id="WP_111960434.1">
    <property type="nucleotide sequence ID" value="NZ_CP036313.1"/>
</dbReference>
<accession>A0A328F656</accession>
<dbReference type="EMBL" id="CP036313">
    <property type="protein sequence ID" value="QBH11866.1"/>
    <property type="molecule type" value="Genomic_DNA"/>
</dbReference>
<reference evidence="2 3" key="1">
    <citation type="submission" date="2018-06" db="EMBL/GenBank/DDBJ databases">
        <title>Complete Genome Sequence of Desulfobacter hydrogenophilus (DSM3380).</title>
        <authorList>
            <person name="Marietou A."/>
            <person name="Schreiber L."/>
            <person name="Marshall I."/>
            <person name="Jorgensen B."/>
        </authorList>
    </citation>
    <scope>NUCLEOTIDE SEQUENCE [LARGE SCALE GENOMIC DNA]</scope>
    <source>
        <strain evidence="2 3">DSM 3380</strain>
    </source>
</reference>
<reference evidence="1 4" key="2">
    <citation type="submission" date="2019-02" db="EMBL/GenBank/DDBJ databases">
        <title>Complete genome sequence of Desulfobacter hydrogenophilus AcRS1.</title>
        <authorList>
            <person name="Marietou A."/>
            <person name="Lund M.B."/>
            <person name="Marshall I.P.G."/>
            <person name="Schreiber L."/>
            <person name="Jorgensen B."/>
        </authorList>
    </citation>
    <scope>NUCLEOTIDE SEQUENCE [LARGE SCALE GENOMIC DNA]</scope>
    <source>
        <strain evidence="1 4">AcRS1</strain>
    </source>
</reference>
<evidence type="ECO:0000313" key="3">
    <source>
        <dbReference type="Proteomes" id="UP000248798"/>
    </source>
</evidence>
<dbReference type="AlphaFoldDB" id="A0A328F656"/>
<dbReference type="EMBL" id="QLNI01000072">
    <property type="protein sequence ID" value="RAM00014.1"/>
    <property type="molecule type" value="Genomic_DNA"/>
</dbReference>
<organism evidence="2 3">
    <name type="scientific">Desulfobacter hydrogenophilus</name>
    <dbReference type="NCBI Taxonomy" id="2291"/>
    <lineage>
        <taxon>Bacteria</taxon>
        <taxon>Pseudomonadati</taxon>
        <taxon>Thermodesulfobacteriota</taxon>
        <taxon>Desulfobacteria</taxon>
        <taxon>Desulfobacterales</taxon>
        <taxon>Desulfobacteraceae</taxon>
        <taxon>Desulfobacter</taxon>
    </lineage>
</organism>
<evidence type="ECO:0000313" key="4">
    <source>
        <dbReference type="Proteomes" id="UP000293902"/>
    </source>
</evidence>
<evidence type="ECO:0000313" key="2">
    <source>
        <dbReference type="EMBL" id="RAM00014.1"/>
    </source>
</evidence>
<proteinExistence type="predicted"/>
<evidence type="ECO:0000313" key="1">
    <source>
        <dbReference type="EMBL" id="QBH11866.1"/>
    </source>
</evidence>
<gene>
    <name evidence="2" type="ORF">DO021_21305</name>
    <name evidence="1" type="ORF">EYB58_02340</name>
</gene>
<dbReference type="Proteomes" id="UP000248798">
    <property type="component" value="Unassembled WGS sequence"/>
</dbReference>
<sequence>MKTIEARRILQVPVKRKDVTLITRVPLQTTEKAQINKATRQLISQNFNNKVTQSSKVRTNVEVLQKVGNRVLADAVVVFLDKNTYTATALKMQYEMVGEQVTLKRKIERYAPPMTAMTRVSKIDPATLQIKASLLKDLKIALPQGVGPKALANTPCDDISTAVAGTNDVYNIFRSAFASASKKIGAASTKSALLDVLKTSTRLVAWNNIGHGNTNLLVQWDGTIWNTDFNSAVPFKGIYNSVILLNSCLVCASPYQIKNAIEAHHPRTYIGGAVSLPIGPSEGWMWGSGTGPS</sequence>
<name>A0A328F656_9BACT</name>
<keyword evidence="4" id="KW-1185">Reference proteome</keyword>
<dbReference type="Proteomes" id="UP000293902">
    <property type="component" value="Chromosome"/>
</dbReference>
<protein>
    <submittedName>
        <fullName evidence="2">Uncharacterized protein</fullName>
    </submittedName>
</protein>